<comment type="caution">
    <text evidence="2">The sequence shown here is derived from an EMBL/GenBank/DDBJ whole genome shotgun (WGS) entry which is preliminary data.</text>
</comment>
<keyword evidence="1" id="KW-0175">Coiled coil</keyword>
<evidence type="ECO:0000313" key="4">
    <source>
        <dbReference type="Proteomes" id="UP001152797"/>
    </source>
</evidence>
<evidence type="ECO:0000313" key="3">
    <source>
        <dbReference type="EMBL" id="CAL4776122.1"/>
    </source>
</evidence>
<dbReference type="EMBL" id="CAMXCT020001302">
    <property type="protein sequence ID" value="CAL1142185.1"/>
    <property type="molecule type" value="Genomic_DNA"/>
</dbReference>
<accession>A0A9P1CC40</accession>
<reference evidence="2" key="1">
    <citation type="submission" date="2022-10" db="EMBL/GenBank/DDBJ databases">
        <authorList>
            <person name="Chen Y."/>
            <person name="Dougan E. K."/>
            <person name="Chan C."/>
            <person name="Rhodes N."/>
            <person name="Thang M."/>
        </authorList>
    </citation>
    <scope>NUCLEOTIDE SEQUENCE</scope>
</reference>
<protein>
    <submittedName>
        <fullName evidence="3">Mitochondrial coenzyme A transporter SLC25A42</fullName>
    </submittedName>
</protein>
<feature type="coiled-coil region" evidence="1">
    <location>
        <begin position="115"/>
        <end position="150"/>
    </location>
</feature>
<dbReference type="AlphaFoldDB" id="A0A9P1CC40"/>
<dbReference type="EMBL" id="CAMXCT010001302">
    <property type="protein sequence ID" value="CAI3988810.1"/>
    <property type="molecule type" value="Genomic_DNA"/>
</dbReference>
<gene>
    <name evidence="2" type="ORF">C1SCF055_LOCUS15933</name>
</gene>
<dbReference type="EMBL" id="CAMXCT030001302">
    <property type="protein sequence ID" value="CAL4776122.1"/>
    <property type="molecule type" value="Genomic_DNA"/>
</dbReference>
<sequence>MTYSNMFHIKAMPFGCFRDFPWRVWLSAPVSLWAPGNFSIREMAAVLLLVLPFLAAASPGLRGDGASSYVDSVQCSGSGALPENVCFSGSILKQTFDIEVVSYDGTTGKVNLKAEVDVEVDADMVEEKLEAEEEEEAEEEKEEEEEALHVWLWFAAETNMEPNNLVLKADGSLSAQCDGAEFENQDTLIVNLVKPYNVRFAAASPGLRGESGGSVYVDTVQCSGLGALPTEPVCFSGSVLLETFDIEVVSYDGKVGTVNLKAEGSQNAQCDGAQFENQDNAITIENDKGCGLSKYDYTVRYCPDQDSLIVNLVKPFNVRMVLNSKSCPAAGEVWDIHLAVASFTCSVTGGLPFADNSGSVTLPVSVDITMGPKSMSFGYSGDLCRGFLAAGSPRALRGDGGSVYVDTISCTGDGTLPMEPVCFSGSILLETFDIEVVSYDGKVGTVNLKAWIDAAEGSQNAQCDGAQFENQAHKGQHSPCAGLDHIPAAMDMDNPPDNAITIENDKGCGLTKYDYTVRYCPDQARVGEDVTAVGSVDSLIVNLVKPFNVRVVLTSKLCPAAGECPAMSRFNMVPPGMQWNRLDGDGTPKIPMEFVWNLDFAKMSFWPETWKVPWNHCVKGVAWGISSKGQKEWTYHKELGDWGENQPFPAVPCDRSARQCPWWSYSQPDSMEQAKSAAGYLIFGEYH</sequence>
<name>A0A9P1CC40_9DINO</name>
<reference evidence="3 4" key="2">
    <citation type="submission" date="2024-05" db="EMBL/GenBank/DDBJ databases">
        <authorList>
            <person name="Chen Y."/>
            <person name="Shah S."/>
            <person name="Dougan E. K."/>
            <person name="Thang M."/>
            <person name="Chan C."/>
        </authorList>
    </citation>
    <scope>NUCLEOTIDE SEQUENCE [LARGE SCALE GENOMIC DNA]</scope>
</reference>
<proteinExistence type="predicted"/>
<keyword evidence="4" id="KW-1185">Reference proteome</keyword>
<evidence type="ECO:0000313" key="2">
    <source>
        <dbReference type="EMBL" id="CAI3988810.1"/>
    </source>
</evidence>
<feature type="non-terminal residue" evidence="2">
    <location>
        <position position="1"/>
    </location>
</feature>
<organism evidence="2">
    <name type="scientific">Cladocopium goreaui</name>
    <dbReference type="NCBI Taxonomy" id="2562237"/>
    <lineage>
        <taxon>Eukaryota</taxon>
        <taxon>Sar</taxon>
        <taxon>Alveolata</taxon>
        <taxon>Dinophyceae</taxon>
        <taxon>Suessiales</taxon>
        <taxon>Symbiodiniaceae</taxon>
        <taxon>Cladocopium</taxon>
    </lineage>
</organism>
<dbReference type="Proteomes" id="UP001152797">
    <property type="component" value="Unassembled WGS sequence"/>
</dbReference>
<evidence type="ECO:0000256" key="1">
    <source>
        <dbReference type="SAM" id="Coils"/>
    </source>
</evidence>